<dbReference type="EMBL" id="CP011310">
    <property type="protein sequence ID" value="AKQ41470.1"/>
    <property type="molecule type" value="Genomic_DNA"/>
</dbReference>
<dbReference type="SUPFAM" id="SSF117143">
    <property type="entry name" value="Flagellar hook protein flgE"/>
    <property type="match status" value="1"/>
</dbReference>
<evidence type="ECO:0000259" key="7">
    <source>
        <dbReference type="Pfam" id="PF00460"/>
    </source>
</evidence>
<evidence type="ECO:0000256" key="1">
    <source>
        <dbReference type="ARBA" id="ARBA00004117"/>
    </source>
</evidence>
<dbReference type="InterPro" id="IPR037925">
    <property type="entry name" value="FlgE/F/G-like"/>
</dbReference>
<dbReference type="PATRIC" id="fig|1648404.4.peg.972"/>
<dbReference type="Pfam" id="PF22692">
    <property type="entry name" value="LlgE_F_G_D1"/>
    <property type="match status" value="1"/>
</dbReference>
<evidence type="ECO:0000259" key="9">
    <source>
        <dbReference type="Pfam" id="PF22692"/>
    </source>
</evidence>
<evidence type="ECO:0000256" key="3">
    <source>
        <dbReference type="ARBA" id="ARBA00023143"/>
    </source>
</evidence>
<evidence type="ECO:0000256" key="6">
    <source>
        <dbReference type="RuleBase" id="RU362116"/>
    </source>
</evidence>
<dbReference type="STRING" id="1648404.CP97_04640"/>
<keyword evidence="11" id="KW-1185">Reference proteome</keyword>
<keyword evidence="3 6" id="KW-0975">Bacterial flagellum</keyword>
<dbReference type="KEGG" id="ery:CP97_04640"/>
<dbReference type="AlphaFoldDB" id="A0A0H4VAH5"/>
<feature type="domain" description="Flagellar basal body rod protein N-terminal" evidence="7">
    <location>
        <begin position="5"/>
        <end position="35"/>
    </location>
</feature>
<dbReference type="Proteomes" id="UP000059113">
    <property type="component" value="Chromosome"/>
</dbReference>
<dbReference type="RefSeq" id="WP_048884993.1">
    <property type="nucleotide sequence ID" value="NZ_CP011310.1"/>
</dbReference>
<comment type="subcellular location">
    <subcellularLocation>
        <location evidence="1 6">Bacterial flagellum basal body</location>
    </subcellularLocation>
</comment>
<dbReference type="GO" id="GO:0071978">
    <property type="term" value="P:bacterial-type flagellum-dependent swarming motility"/>
    <property type="evidence" value="ECO:0007669"/>
    <property type="project" value="TreeGrafter"/>
</dbReference>
<dbReference type="InterPro" id="IPR053967">
    <property type="entry name" value="LlgE_F_G-like_D1"/>
</dbReference>
<dbReference type="NCBIfam" id="TIGR03506">
    <property type="entry name" value="FlgEFG_subfam"/>
    <property type="match status" value="1"/>
</dbReference>
<protein>
    <recommendedName>
        <fullName evidence="5 6">Flagellar basal-body rod protein FlgF</fullName>
    </recommendedName>
</protein>
<dbReference type="GO" id="GO:0030694">
    <property type="term" value="C:bacterial-type flagellum basal body, rod"/>
    <property type="evidence" value="ECO:0007669"/>
    <property type="project" value="UniProtKB-UniRule"/>
</dbReference>
<accession>A0A0H4VAH5</accession>
<evidence type="ECO:0000256" key="4">
    <source>
        <dbReference type="ARBA" id="ARBA00038560"/>
    </source>
</evidence>
<dbReference type="PANTHER" id="PTHR30435">
    <property type="entry name" value="FLAGELLAR PROTEIN"/>
    <property type="match status" value="1"/>
</dbReference>
<organism evidence="10 11">
    <name type="scientific">Aurantiacibacter atlanticus</name>
    <dbReference type="NCBI Taxonomy" id="1648404"/>
    <lineage>
        <taxon>Bacteria</taxon>
        <taxon>Pseudomonadati</taxon>
        <taxon>Pseudomonadota</taxon>
        <taxon>Alphaproteobacteria</taxon>
        <taxon>Sphingomonadales</taxon>
        <taxon>Erythrobacteraceae</taxon>
        <taxon>Aurantiacibacter</taxon>
    </lineage>
</organism>
<dbReference type="InterPro" id="IPR010930">
    <property type="entry name" value="Flg_bb/hook_C_dom"/>
</dbReference>
<sequence length="246" mass="25988">MDRMIYTALTGMDAAMTRQRAVASNLANANTPGFRAETFATMPWHLQAEAFDVRGYAQGAVRGADLSQGTVNRTGRDLDIAVSGEALIAFQSPAGEEVYSRRGDMSVDTTGRLINGEGLQAMGQNGPITVPPGWRVTFGSDGTVFAADPADPDARAEEVARIKLASPAGSAVVKDLENQLRVDGGGVLPSDPTAEVITAALEQSNVDSAGTLVQMIEAQRSFERRAQIISTAEQLDQSSASLMSLR</sequence>
<dbReference type="Pfam" id="PF06429">
    <property type="entry name" value="Flg_bbr_C"/>
    <property type="match status" value="1"/>
</dbReference>
<comment type="subunit">
    <text evidence="4 6">The basal body constitutes a major portion of the flagellar organelle and consists of five rings (E,L,P,S, and M) mounted on a central rod. The rod consists of about 26 subunits of FlgG in the distal portion, and FlgB, FlgC and FlgF are thought to build up the proximal portion of the rod with about 6 subunits each.</text>
</comment>
<dbReference type="InterPro" id="IPR020013">
    <property type="entry name" value="Flagellar_FlgE/F/G"/>
</dbReference>
<keyword evidence="10" id="KW-0966">Cell projection</keyword>
<dbReference type="InterPro" id="IPR019776">
    <property type="entry name" value="Flagellar_basal_body_rod_CS"/>
</dbReference>
<feature type="domain" description="Flagellar basal-body/hook protein C-terminal" evidence="8">
    <location>
        <begin position="200"/>
        <end position="242"/>
    </location>
</feature>
<keyword evidence="10" id="KW-0969">Cilium</keyword>
<dbReference type="OrthoDB" id="9804559at2"/>
<evidence type="ECO:0000313" key="11">
    <source>
        <dbReference type="Proteomes" id="UP000059113"/>
    </source>
</evidence>
<dbReference type="NCBIfam" id="NF009280">
    <property type="entry name" value="PRK12640.1"/>
    <property type="match status" value="1"/>
</dbReference>
<dbReference type="PROSITE" id="PS00588">
    <property type="entry name" value="FLAGELLA_BB_ROD"/>
    <property type="match status" value="1"/>
</dbReference>
<keyword evidence="10" id="KW-0282">Flagellum</keyword>
<proteinExistence type="inferred from homology"/>
<comment type="similarity">
    <text evidence="2 6">Belongs to the flagella basal body rod proteins family.</text>
</comment>
<name>A0A0H4VAH5_9SPHN</name>
<evidence type="ECO:0000259" key="8">
    <source>
        <dbReference type="Pfam" id="PF06429"/>
    </source>
</evidence>
<reference evidence="11" key="2">
    <citation type="submission" date="2015-04" db="EMBL/GenBank/DDBJ databases">
        <title>The complete genome sequence of Erythrobacter sp. s21-N3.</title>
        <authorList>
            <person name="Zhuang L."/>
            <person name="Liu Y."/>
            <person name="Shao Z."/>
        </authorList>
    </citation>
    <scope>NUCLEOTIDE SEQUENCE [LARGE SCALE GENOMIC DNA]</scope>
    <source>
        <strain evidence="11">s21-N3</strain>
    </source>
</reference>
<reference evidence="10 11" key="1">
    <citation type="journal article" date="2015" name="Int. J. Syst. Evol. Microbiol.">
        <title>Erythrobacter atlanticus sp. nov., a bacterium from ocean sediment able to degrade polycyclic aromatic hydrocarbons.</title>
        <authorList>
            <person name="Zhuang L."/>
            <person name="Liu Y."/>
            <person name="Wang L."/>
            <person name="Wang W."/>
            <person name="Shao Z."/>
        </authorList>
    </citation>
    <scope>NUCLEOTIDE SEQUENCE [LARGE SCALE GENOMIC DNA]</scope>
    <source>
        <strain evidence="11">s21-N3</strain>
    </source>
</reference>
<feature type="domain" description="Flagellar hook protein FlgE/F/G-like D1" evidence="9">
    <location>
        <begin position="81"/>
        <end position="146"/>
    </location>
</feature>
<gene>
    <name evidence="10" type="ORF">CP97_04640</name>
</gene>
<evidence type="ECO:0000256" key="5">
    <source>
        <dbReference type="ARBA" id="ARBA00040228"/>
    </source>
</evidence>
<evidence type="ECO:0000256" key="2">
    <source>
        <dbReference type="ARBA" id="ARBA00009677"/>
    </source>
</evidence>
<dbReference type="Pfam" id="PF00460">
    <property type="entry name" value="Flg_bb_rod"/>
    <property type="match status" value="1"/>
</dbReference>
<dbReference type="PANTHER" id="PTHR30435:SF18">
    <property type="entry name" value="FLAGELLAR BASAL-BODY ROD PROTEIN FLGF"/>
    <property type="match status" value="1"/>
</dbReference>
<evidence type="ECO:0000313" key="10">
    <source>
        <dbReference type="EMBL" id="AKQ41470.1"/>
    </source>
</evidence>
<dbReference type="InterPro" id="IPR001444">
    <property type="entry name" value="Flag_bb_rod_N"/>
</dbReference>